<gene>
    <name evidence="4" type="ORF">A2519_09720</name>
</gene>
<feature type="domain" description="Metalloprotease TldD/E C-terminal" evidence="3">
    <location>
        <begin position="226"/>
        <end position="441"/>
    </location>
</feature>
<evidence type="ECO:0000313" key="4">
    <source>
        <dbReference type="EMBL" id="OGK03502.1"/>
    </source>
</evidence>
<evidence type="ECO:0008006" key="6">
    <source>
        <dbReference type="Google" id="ProtNLM"/>
    </source>
</evidence>
<organism evidence="4 5">
    <name type="scientific">Candidatus Raymondbacteria bacterium RIFOXYD12_FULL_49_13</name>
    <dbReference type="NCBI Taxonomy" id="1817890"/>
    <lineage>
        <taxon>Bacteria</taxon>
        <taxon>Raymondiibacteriota</taxon>
    </lineage>
</organism>
<dbReference type="InterPro" id="IPR002510">
    <property type="entry name" value="Metalloprtase-TldD/E_N"/>
</dbReference>
<dbReference type="SUPFAM" id="SSF111283">
    <property type="entry name" value="Putative modulator of DNA gyrase, PmbA/TldD"/>
    <property type="match status" value="1"/>
</dbReference>
<dbReference type="Gene3D" id="3.30.2290.10">
    <property type="entry name" value="PmbA/TldD superfamily"/>
    <property type="match status" value="1"/>
</dbReference>
<dbReference type="InterPro" id="IPR036059">
    <property type="entry name" value="TldD/PmbA_sf"/>
</dbReference>
<evidence type="ECO:0000259" key="3">
    <source>
        <dbReference type="Pfam" id="PF19289"/>
    </source>
</evidence>
<evidence type="ECO:0000259" key="2">
    <source>
        <dbReference type="Pfam" id="PF01523"/>
    </source>
</evidence>
<evidence type="ECO:0000313" key="5">
    <source>
        <dbReference type="Proteomes" id="UP000179243"/>
    </source>
</evidence>
<dbReference type="AlphaFoldDB" id="A0A1F7FAF1"/>
<name>A0A1F7FAF1_UNCRA</name>
<dbReference type="Proteomes" id="UP000179243">
    <property type="component" value="Unassembled WGS sequence"/>
</dbReference>
<dbReference type="Pfam" id="PF01523">
    <property type="entry name" value="PmbA_TldD_1st"/>
    <property type="match status" value="1"/>
</dbReference>
<dbReference type="GO" id="GO:0006508">
    <property type="term" value="P:proteolysis"/>
    <property type="evidence" value="ECO:0007669"/>
    <property type="project" value="InterPro"/>
</dbReference>
<dbReference type="Pfam" id="PF19289">
    <property type="entry name" value="PmbA_TldD_3rd"/>
    <property type="match status" value="1"/>
</dbReference>
<dbReference type="GO" id="GO:0005829">
    <property type="term" value="C:cytosol"/>
    <property type="evidence" value="ECO:0007669"/>
    <property type="project" value="TreeGrafter"/>
</dbReference>
<dbReference type="GO" id="GO:0008237">
    <property type="term" value="F:metallopeptidase activity"/>
    <property type="evidence" value="ECO:0007669"/>
    <property type="project" value="InterPro"/>
</dbReference>
<reference evidence="4 5" key="1">
    <citation type="journal article" date="2016" name="Nat. Commun.">
        <title>Thousands of microbial genomes shed light on interconnected biogeochemical processes in an aquifer system.</title>
        <authorList>
            <person name="Anantharaman K."/>
            <person name="Brown C.T."/>
            <person name="Hug L.A."/>
            <person name="Sharon I."/>
            <person name="Castelle C.J."/>
            <person name="Probst A.J."/>
            <person name="Thomas B.C."/>
            <person name="Singh A."/>
            <person name="Wilkins M.J."/>
            <person name="Karaoz U."/>
            <person name="Brodie E.L."/>
            <person name="Williams K.H."/>
            <person name="Hubbard S.S."/>
            <person name="Banfield J.F."/>
        </authorList>
    </citation>
    <scope>NUCLEOTIDE SEQUENCE [LARGE SCALE GENOMIC DNA]</scope>
</reference>
<accession>A0A1F7FAF1</accession>
<feature type="domain" description="Metalloprotease TldD/E N-terminal" evidence="2">
    <location>
        <begin position="26"/>
        <end position="88"/>
    </location>
</feature>
<evidence type="ECO:0000256" key="1">
    <source>
        <dbReference type="ARBA" id="ARBA00005836"/>
    </source>
</evidence>
<comment type="similarity">
    <text evidence="1">Belongs to the peptidase U62 family.</text>
</comment>
<comment type="caution">
    <text evidence="4">The sequence shown here is derived from an EMBL/GenBank/DDBJ whole genome shotgun (WGS) entry which is preliminary data.</text>
</comment>
<protein>
    <recommendedName>
        <fullName evidence="6">TldD/PmbA family protein</fullName>
    </recommendedName>
</protein>
<dbReference type="InterPro" id="IPR045569">
    <property type="entry name" value="Metalloprtase-TldD/E_C"/>
</dbReference>
<dbReference type="PANTHER" id="PTHR43421:SF1">
    <property type="entry name" value="METALLOPROTEASE PMBA"/>
    <property type="match status" value="1"/>
</dbReference>
<dbReference type="InterPro" id="IPR035068">
    <property type="entry name" value="TldD/PmbA_N"/>
</dbReference>
<proteinExistence type="inferred from homology"/>
<dbReference type="InterPro" id="IPR047657">
    <property type="entry name" value="PmbA"/>
</dbReference>
<dbReference type="EMBL" id="MFYX01000088">
    <property type="protein sequence ID" value="OGK03502.1"/>
    <property type="molecule type" value="Genomic_DNA"/>
</dbReference>
<dbReference type="PANTHER" id="PTHR43421">
    <property type="entry name" value="METALLOPROTEASE PMBA"/>
    <property type="match status" value="1"/>
</dbReference>
<sequence>MTPSNIPDFFDPQQVFSLLKGKTESAELVQSESANRPVVFKSNALKSVETNYSFGAGLRIIASGRLGFAVSTDPAKVQSLVDRALESARFGEKAAFDLPGSCTPAAAPALIDTAVSALTLEDKDKLGKEAIAALLAGDSGVHIDCEIGTASGRMVLDNSRGLHLEAQTTMFDFSYSILHVDANGLLWLYDGNMSHRLDIRMPAQVARTLLLLKKAKQVVATGAPETVICEPSVVGTLASSFLAGLNGKTVLKGASPLGGRLGHKIIDDRISLAEEPFLDYRPGSAGFDGEGLAKQRNVLIDKGVATMYFYDLQTAGLVKAQPTANGSRGATSLPSPGCGNLVIPPGTKNTEQIIRETKNGLWVHSVLGSGQSNMLAGDFSLNTHLAYRIENGEITGRVKDTMMSGNVYDVFNKIGEISSTVDDSGSSIFPAISFQGITVNG</sequence>